<dbReference type="Gene3D" id="1.10.530.10">
    <property type="match status" value="2"/>
</dbReference>
<dbReference type="InterPro" id="IPR023346">
    <property type="entry name" value="Lysozyme-like_dom_sf"/>
</dbReference>
<evidence type="ECO:0000313" key="10">
    <source>
        <dbReference type="EMBL" id="KAJ4955107.1"/>
    </source>
</evidence>
<dbReference type="PANTHER" id="PTHR22595:SF197">
    <property type="entry name" value="CHITINASE FAMILY PROTEIN"/>
    <property type="match status" value="1"/>
</dbReference>
<dbReference type="EC" id="3.2.1.14" evidence="2"/>
<name>A0A9Q0H006_9MAGN</name>
<reference evidence="10" key="1">
    <citation type="journal article" date="2023" name="Plant J.">
        <title>The genome of the king protea, Protea cynaroides.</title>
        <authorList>
            <person name="Chang J."/>
            <person name="Duong T.A."/>
            <person name="Schoeman C."/>
            <person name="Ma X."/>
            <person name="Roodt D."/>
            <person name="Barker N."/>
            <person name="Li Z."/>
            <person name="Van de Peer Y."/>
            <person name="Mizrachi E."/>
        </authorList>
    </citation>
    <scope>NUCLEOTIDE SEQUENCE</scope>
    <source>
        <tissue evidence="10">Young leaves</tissue>
    </source>
</reference>
<evidence type="ECO:0000259" key="9">
    <source>
        <dbReference type="Pfam" id="PF00182"/>
    </source>
</evidence>
<evidence type="ECO:0000256" key="6">
    <source>
        <dbReference type="ARBA" id="ARBA00023277"/>
    </source>
</evidence>
<evidence type="ECO:0000256" key="5">
    <source>
        <dbReference type="ARBA" id="ARBA00023024"/>
    </source>
</evidence>
<evidence type="ECO:0000256" key="2">
    <source>
        <dbReference type="ARBA" id="ARBA00012729"/>
    </source>
</evidence>
<dbReference type="EMBL" id="JAMYWD010000011">
    <property type="protein sequence ID" value="KAJ4955107.1"/>
    <property type="molecule type" value="Genomic_DNA"/>
</dbReference>
<keyword evidence="11" id="KW-1185">Reference proteome</keyword>
<dbReference type="Proteomes" id="UP001141806">
    <property type="component" value="Unassembled WGS sequence"/>
</dbReference>
<evidence type="ECO:0000256" key="7">
    <source>
        <dbReference type="ARBA" id="ARBA00023295"/>
    </source>
</evidence>
<dbReference type="PANTHER" id="PTHR22595">
    <property type="entry name" value="CHITINASE-RELATED"/>
    <property type="match status" value="1"/>
</dbReference>
<dbReference type="InterPro" id="IPR000726">
    <property type="entry name" value="Glyco_hydro_19_cat"/>
</dbReference>
<accession>A0A9Q0H006</accession>
<dbReference type="AlphaFoldDB" id="A0A9Q0H006"/>
<keyword evidence="3" id="KW-0147">Chitin-binding</keyword>
<proteinExistence type="predicted"/>
<gene>
    <name evidence="10" type="ORF">NE237_011890</name>
</gene>
<evidence type="ECO:0000256" key="1">
    <source>
        <dbReference type="ARBA" id="ARBA00000822"/>
    </source>
</evidence>
<dbReference type="GO" id="GO:0008843">
    <property type="term" value="F:endochitinase activity"/>
    <property type="evidence" value="ECO:0007669"/>
    <property type="project" value="UniProtKB-EC"/>
</dbReference>
<dbReference type="GO" id="GO:0000272">
    <property type="term" value="P:polysaccharide catabolic process"/>
    <property type="evidence" value="ECO:0007669"/>
    <property type="project" value="UniProtKB-KW"/>
</dbReference>
<feature type="domain" description="Glycoside hydrolase family 19 catalytic" evidence="9">
    <location>
        <begin position="69"/>
        <end position="120"/>
    </location>
</feature>
<dbReference type="SUPFAM" id="SSF53955">
    <property type="entry name" value="Lysozyme-like"/>
    <property type="match status" value="1"/>
</dbReference>
<keyword evidence="5" id="KW-0146">Chitin degradation</keyword>
<dbReference type="GO" id="GO:0006032">
    <property type="term" value="P:chitin catabolic process"/>
    <property type="evidence" value="ECO:0007669"/>
    <property type="project" value="UniProtKB-KW"/>
</dbReference>
<keyword evidence="7" id="KW-0326">Glycosidase</keyword>
<keyword evidence="8" id="KW-0624">Polysaccharide degradation</keyword>
<dbReference type="OrthoDB" id="5985073at2759"/>
<keyword evidence="6" id="KW-0119">Carbohydrate metabolism</keyword>
<dbReference type="GO" id="GO:0008061">
    <property type="term" value="F:chitin binding"/>
    <property type="evidence" value="ECO:0007669"/>
    <property type="project" value="UniProtKB-KW"/>
</dbReference>
<evidence type="ECO:0000313" key="11">
    <source>
        <dbReference type="Proteomes" id="UP001141806"/>
    </source>
</evidence>
<evidence type="ECO:0000256" key="8">
    <source>
        <dbReference type="ARBA" id="ARBA00023326"/>
    </source>
</evidence>
<organism evidence="10 11">
    <name type="scientific">Protea cynaroides</name>
    <dbReference type="NCBI Taxonomy" id="273540"/>
    <lineage>
        <taxon>Eukaryota</taxon>
        <taxon>Viridiplantae</taxon>
        <taxon>Streptophyta</taxon>
        <taxon>Embryophyta</taxon>
        <taxon>Tracheophyta</taxon>
        <taxon>Spermatophyta</taxon>
        <taxon>Magnoliopsida</taxon>
        <taxon>Proteales</taxon>
        <taxon>Proteaceae</taxon>
        <taxon>Protea</taxon>
    </lineage>
</organism>
<evidence type="ECO:0000256" key="3">
    <source>
        <dbReference type="ARBA" id="ARBA00022669"/>
    </source>
</evidence>
<comment type="caution">
    <text evidence="10">The sequence shown here is derived from an EMBL/GenBank/DDBJ whole genome shotgun (WGS) entry which is preliminary data.</text>
</comment>
<sequence length="181" mass="19422">MALDAKQVLVIATGLQVVVVHQAFAVANMGIVELVMLIVELDANEVFAIVVGPPVGLRLILLRKHSLNQAASNCASKSFYMHDAFLQGLNSYTSFGTTGTSDESKQKIAAFFAHVSHETGLLWFWMNNCHSIITSGQGFGATIRAINGAIECNGGIQQLCKIVSNIMRTTAANLMCHLVAT</sequence>
<comment type="catalytic activity">
    <reaction evidence="1">
        <text>Random endo-hydrolysis of N-acetyl-beta-D-glucosaminide (1-&gt;4)-beta-linkages in chitin and chitodextrins.</text>
        <dbReference type="EC" id="3.2.1.14"/>
    </reaction>
</comment>
<dbReference type="Pfam" id="PF00182">
    <property type="entry name" value="Glyco_hydro_19"/>
    <property type="match status" value="1"/>
</dbReference>
<keyword evidence="4" id="KW-0378">Hydrolase</keyword>
<evidence type="ECO:0000256" key="4">
    <source>
        <dbReference type="ARBA" id="ARBA00022801"/>
    </source>
</evidence>
<dbReference type="GO" id="GO:0016998">
    <property type="term" value="P:cell wall macromolecule catabolic process"/>
    <property type="evidence" value="ECO:0007669"/>
    <property type="project" value="InterPro"/>
</dbReference>
<protein>
    <recommendedName>
        <fullName evidence="2">chitinase</fullName>
        <ecNumber evidence="2">3.2.1.14</ecNumber>
    </recommendedName>
</protein>